<dbReference type="RefSeq" id="WP_246859891.1">
    <property type="nucleotide sequence ID" value="NZ_VMQU01000149.1"/>
</dbReference>
<keyword evidence="3" id="KW-0511">Multifunctional enzyme</keyword>
<dbReference type="AlphaFoldDB" id="A0A557XCX3"/>
<evidence type="ECO:0000313" key="6">
    <source>
        <dbReference type="Proteomes" id="UP000320513"/>
    </source>
</evidence>
<dbReference type="InterPro" id="IPR036736">
    <property type="entry name" value="ACP-like_sf"/>
</dbReference>
<keyword evidence="1" id="KW-0596">Phosphopantetheine</keyword>
<dbReference type="EMBL" id="VMQU01000149">
    <property type="protein sequence ID" value="TVS83359.1"/>
    <property type="molecule type" value="Genomic_DNA"/>
</dbReference>
<dbReference type="PROSITE" id="PS50075">
    <property type="entry name" value="CARRIER"/>
    <property type="match status" value="1"/>
</dbReference>
<protein>
    <submittedName>
        <fullName evidence="5">Polyketide synthase</fullName>
    </submittedName>
</protein>
<dbReference type="Pfam" id="PF00109">
    <property type="entry name" value="ketoacyl-synt"/>
    <property type="match status" value="1"/>
</dbReference>
<dbReference type="Gene3D" id="3.40.47.10">
    <property type="match status" value="1"/>
</dbReference>
<evidence type="ECO:0000256" key="3">
    <source>
        <dbReference type="ARBA" id="ARBA00023268"/>
    </source>
</evidence>
<dbReference type="GO" id="GO:0005886">
    <property type="term" value="C:plasma membrane"/>
    <property type="evidence" value="ECO:0007669"/>
    <property type="project" value="TreeGrafter"/>
</dbReference>
<dbReference type="Pfam" id="PF00550">
    <property type="entry name" value="PP-binding"/>
    <property type="match status" value="1"/>
</dbReference>
<sequence>MTPPEEESALRNWLVDYLVTNIGCSPEDIDLDAAMKDLGVGSRDAVVLCGELSELVDRPVSPIEFWQHPSINAMARFLTGAEPEVAADSGDSVVRSDEPIAVVGMGCRLPGGVDGPEALWRLLGEGRCAVGEVPAERWGWFDDGSPESAAALAGTTRFGAFLDDIEGFDAEFF</sequence>
<gene>
    <name evidence="5" type="ORF">FPZ47_23815</name>
</gene>
<dbReference type="GO" id="GO:0071770">
    <property type="term" value="P:DIM/DIP cell wall layer assembly"/>
    <property type="evidence" value="ECO:0007669"/>
    <property type="project" value="TreeGrafter"/>
</dbReference>
<dbReference type="InterPro" id="IPR050091">
    <property type="entry name" value="PKS_NRPS_Biosynth_Enz"/>
</dbReference>
<dbReference type="GO" id="GO:0005737">
    <property type="term" value="C:cytoplasm"/>
    <property type="evidence" value="ECO:0007669"/>
    <property type="project" value="TreeGrafter"/>
</dbReference>
<dbReference type="SUPFAM" id="SSF53901">
    <property type="entry name" value="Thiolase-like"/>
    <property type="match status" value="1"/>
</dbReference>
<dbReference type="InterPro" id="IPR009081">
    <property type="entry name" value="PP-bd_ACP"/>
</dbReference>
<evidence type="ECO:0000259" key="4">
    <source>
        <dbReference type="PROSITE" id="PS50075"/>
    </source>
</evidence>
<comment type="caution">
    <text evidence="5">The sequence shown here is derived from an EMBL/GenBank/DDBJ whole genome shotgun (WGS) entry which is preliminary data.</text>
</comment>
<evidence type="ECO:0000256" key="2">
    <source>
        <dbReference type="ARBA" id="ARBA00022553"/>
    </source>
</evidence>
<dbReference type="PANTHER" id="PTHR43775:SF37">
    <property type="entry name" value="SI:DKEY-61P9.11"/>
    <property type="match status" value="1"/>
</dbReference>
<evidence type="ECO:0000256" key="1">
    <source>
        <dbReference type="ARBA" id="ARBA00022450"/>
    </source>
</evidence>
<dbReference type="InterPro" id="IPR020806">
    <property type="entry name" value="PKS_PP-bd"/>
</dbReference>
<dbReference type="SMART" id="SM00823">
    <property type="entry name" value="PKS_PP"/>
    <property type="match status" value="1"/>
</dbReference>
<dbReference type="InterPro" id="IPR014030">
    <property type="entry name" value="Ketoacyl_synth_N"/>
</dbReference>
<proteinExistence type="predicted"/>
<evidence type="ECO:0000313" key="5">
    <source>
        <dbReference type="EMBL" id="TVS83359.1"/>
    </source>
</evidence>
<dbReference type="GO" id="GO:0031177">
    <property type="term" value="F:phosphopantetheine binding"/>
    <property type="evidence" value="ECO:0007669"/>
    <property type="project" value="InterPro"/>
</dbReference>
<dbReference type="PANTHER" id="PTHR43775">
    <property type="entry name" value="FATTY ACID SYNTHASE"/>
    <property type="match status" value="1"/>
</dbReference>
<keyword evidence="2" id="KW-0597">Phosphoprotein</keyword>
<dbReference type="GO" id="GO:0006633">
    <property type="term" value="P:fatty acid biosynthetic process"/>
    <property type="evidence" value="ECO:0007669"/>
    <property type="project" value="TreeGrafter"/>
</dbReference>
<name>A0A557XCX3_9MYCO</name>
<dbReference type="Proteomes" id="UP000320513">
    <property type="component" value="Unassembled WGS sequence"/>
</dbReference>
<dbReference type="Gene3D" id="1.10.1200.10">
    <property type="entry name" value="ACP-like"/>
    <property type="match status" value="1"/>
</dbReference>
<dbReference type="InterPro" id="IPR016039">
    <property type="entry name" value="Thiolase-like"/>
</dbReference>
<accession>A0A557XCX3</accession>
<organism evidence="5 6">
    <name type="scientific">Mycobacterium helveticum</name>
    <dbReference type="NCBI Taxonomy" id="2592811"/>
    <lineage>
        <taxon>Bacteria</taxon>
        <taxon>Bacillati</taxon>
        <taxon>Actinomycetota</taxon>
        <taxon>Actinomycetes</taxon>
        <taxon>Mycobacteriales</taxon>
        <taxon>Mycobacteriaceae</taxon>
        <taxon>Mycobacterium</taxon>
    </lineage>
</organism>
<feature type="non-terminal residue" evidence="5">
    <location>
        <position position="173"/>
    </location>
</feature>
<feature type="domain" description="Carrier" evidence="4">
    <location>
        <begin position="1"/>
        <end position="82"/>
    </location>
</feature>
<dbReference type="SUPFAM" id="SSF47336">
    <property type="entry name" value="ACP-like"/>
    <property type="match status" value="1"/>
</dbReference>
<keyword evidence="6" id="KW-1185">Reference proteome</keyword>
<dbReference type="GO" id="GO:0004312">
    <property type="term" value="F:fatty acid synthase activity"/>
    <property type="evidence" value="ECO:0007669"/>
    <property type="project" value="TreeGrafter"/>
</dbReference>
<reference evidence="5 6" key="1">
    <citation type="submission" date="2019-07" db="EMBL/GenBank/DDBJ databases">
        <title>New Mycobacterium species.</title>
        <authorList>
            <person name="Tortoli E."/>
            <person name="Ghielmetti G."/>
            <person name="Friedel U."/>
            <person name="Trovato A."/>
        </authorList>
    </citation>
    <scope>NUCLEOTIDE SEQUENCE [LARGE SCALE GENOMIC DNA]</scope>
    <source>
        <strain evidence="5 6">16-83</strain>
    </source>
</reference>